<dbReference type="Pfam" id="PF03928">
    <property type="entry name" value="HbpS-like"/>
    <property type="match status" value="1"/>
</dbReference>
<protein>
    <recommendedName>
        <fullName evidence="3">Heme-binding protein</fullName>
    </recommendedName>
</protein>
<dbReference type="PANTHER" id="PTHR34309:SF10">
    <property type="entry name" value="SLR1406 PROTEIN"/>
    <property type="match status" value="1"/>
</dbReference>
<gene>
    <name evidence="1" type="ORF">ETSY1_43105</name>
</gene>
<sequence length="132" mass="13648">MAITLAEAEQILQASKAHATQMGLIVAIAVVDPRGDLVAMIRMDGALWRTAPVARGKAFASVAYGVPSADLMARADTPVMRSLIMMEQGEIIPQQGALPIMRGQAVIGAIGVSGAAAHEDEEIARAGIASLS</sequence>
<evidence type="ECO:0008006" key="3">
    <source>
        <dbReference type="Google" id="ProtNLM"/>
    </source>
</evidence>
<dbReference type="PANTHER" id="PTHR34309">
    <property type="entry name" value="SLR1406 PROTEIN"/>
    <property type="match status" value="1"/>
</dbReference>
<organism evidence="1 2">
    <name type="scientific">Entotheonella factor</name>
    <dbReference type="NCBI Taxonomy" id="1429438"/>
    <lineage>
        <taxon>Bacteria</taxon>
        <taxon>Pseudomonadati</taxon>
        <taxon>Nitrospinota/Tectimicrobiota group</taxon>
        <taxon>Candidatus Tectimicrobiota</taxon>
        <taxon>Candidatus Entotheonellia</taxon>
        <taxon>Candidatus Entotheonellales</taxon>
        <taxon>Candidatus Entotheonellaceae</taxon>
        <taxon>Candidatus Entotheonella</taxon>
    </lineage>
</organism>
<proteinExistence type="predicted"/>
<dbReference type="Proteomes" id="UP000019141">
    <property type="component" value="Unassembled WGS sequence"/>
</dbReference>
<name>W4L5E3_ENTF1</name>
<dbReference type="InterPro" id="IPR038084">
    <property type="entry name" value="PduO/GlcC-like_sf"/>
</dbReference>
<dbReference type="EMBL" id="AZHW01001440">
    <property type="protein sequence ID" value="ETW92561.1"/>
    <property type="molecule type" value="Genomic_DNA"/>
</dbReference>
<evidence type="ECO:0000313" key="2">
    <source>
        <dbReference type="Proteomes" id="UP000019141"/>
    </source>
</evidence>
<evidence type="ECO:0000313" key="1">
    <source>
        <dbReference type="EMBL" id="ETW92561.1"/>
    </source>
</evidence>
<dbReference type="AlphaFoldDB" id="W4L5E3"/>
<dbReference type="SUPFAM" id="SSF143744">
    <property type="entry name" value="GlcG-like"/>
    <property type="match status" value="1"/>
</dbReference>
<comment type="caution">
    <text evidence="1">The sequence shown here is derived from an EMBL/GenBank/DDBJ whole genome shotgun (WGS) entry which is preliminary data.</text>
</comment>
<dbReference type="HOGENOM" id="CLU_103773_2_2_7"/>
<accession>W4L5E3</accession>
<dbReference type="InterPro" id="IPR005624">
    <property type="entry name" value="PduO/GlcC-like"/>
</dbReference>
<dbReference type="InterPro" id="IPR052517">
    <property type="entry name" value="GlcG_carb_metab_protein"/>
</dbReference>
<reference evidence="1 2" key="1">
    <citation type="journal article" date="2014" name="Nature">
        <title>An environmental bacterial taxon with a large and distinct metabolic repertoire.</title>
        <authorList>
            <person name="Wilson M.C."/>
            <person name="Mori T."/>
            <person name="Ruckert C."/>
            <person name="Uria A.R."/>
            <person name="Helf M.J."/>
            <person name="Takada K."/>
            <person name="Gernert C."/>
            <person name="Steffens U.A."/>
            <person name="Heycke N."/>
            <person name="Schmitt S."/>
            <person name="Rinke C."/>
            <person name="Helfrich E.J."/>
            <person name="Brachmann A.O."/>
            <person name="Gurgui C."/>
            <person name="Wakimoto T."/>
            <person name="Kracht M."/>
            <person name="Crusemann M."/>
            <person name="Hentschel U."/>
            <person name="Abe I."/>
            <person name="Matsunaga S."/>
            <person name="Kalinowski J."/>
            <person name="Takeyama H."/>
            <person name="Piel J."/>
        </authorList>
    </citation>
    <scope>NUCLEOTIDE SEQUENCE [LARGE SCALE GENOMIC DNA]</scope>
    <source>
        <strain evidence="2">TSY1</strain>
    </source>
</reference>
<dbReference type="Gene3D" id="3.30.450.150">
    <property type="entry name" value="Haem-degrading domain"/>
    <property type="match status" value="1"/>
</dbReference>
<keyword evidence="2" id="KW-1185">Reference proteome</keyword>